<sequence length="97" mass="10292">MSTSVPHAAHTDITVTHANGRRRPGMSLADVPGRPWIMLRGDAEEGAYSTLPGDVEVRYSTVPTAITQDADGVDVTLHDTAAGTTATERFESRWGAG</sequence>
<dbReference type="RefSeq" id="WP_144759057.1">
    <property type="nucleotide sequence ID" value="NZ_VMNW02000076.1"/>
</dbReference>
<organism evidence="1 2">
    <name type="scientific">Amycolatopsis acidicola</name>
    <dbReference type="NCBI Taxonomy" id="2596893"/>
    <lineage>
        <taxon>Bacteria</taxon>
        <taxon>Bacillati</taxon>
        <taxon>Actinomycetota</taxon>
        <taxon>Actinomycetes</taxon>
        <taxon>Pseudonocardiales</taxon>
        <taxon>Pseudonocardiaceae</taxon>
        <taxon>Amycolatopsis</taxon>
    </lineage>
</organism>
<accession>A0A5N0UQG3</accession>
<dbReference type="Proteomes" id="UP000319769">
    <property type="component" value="Unassembled WGS sequence"/>
</dbReference>
<reference evidence="1" key="1">
    <citation type="submission" date="2019-09" db="EMBL/GenBank/DDBJ databases">
        <authorList>
            <person name="Teo W.F.A."/>
            <person name="Duangmal K."/>
        </authorList>
    </citation>
    <scope>NUCLEOTIDE SEQUENCE [LARGE SCALE GENOMIC DNA]</scope>
    <source>
        <strain evidence="1">K81G1</strain>
    </source>
</reference>
<gene>
    <name evidence="1" type="ORF">FPZ12_034590</name>
</gene>
<evidence type="ECO:0000313" key="1">
    <source>
        <dbReference type="EMBL" id="KAA9153471.1"/>
    </source>
</evidence>
<dbReference type="OrthoDB" id="3356051at2"/>
<dbReference type="EMBL" id="VMNW02000076">
    <property type="protein sequence ID" value="KAA9153471.1"/>
    <property type="molecule type" value="Genomic_DNA"/>
</dbReference>
<evidence type="ECO:0000313" key="2">
    <source>
        <dbReference type="Proteomes" id="UP000319769"/>
    </source>
</evidence>
<dbReference type="SUPFAM" id="SSF51905">
    <property type="entry name" value="FAD/NAD(P)-binding domain"/>
    <property type="match status" value="1"/>
</dbReference>
<protein>
    <submittedName>
        <fullName evidence="1">Uncharacterized protein</fullName>
    </submittedName>
</protein>
<comment type="caution">
    <text evidence="1">The sequence shown here is derived from an EMBL/GenBank/DDBJ whole genome shotgun (WGS) entry which is preliminary data.</text>
</comment>
<dbReference type="AlphaFoldDB" id="A0A5N0UQG3"/>
<dbReference type="InterPro" id="IPR036188">
    <property type="entry name" value="FAD/NAD-bd_sf"/>
</dbReference>
<keyword evidence="2" id="KW-1185">Reference proteome</keyword>
<proteinExistence type="predicted"/>
<name>A0A5N0UQG3_9PSEU</name>